<evidence type="ECO:0000256" key="7">
    <source>
        <dbReference type="SAM" id="Phobius"/>
    </source>
</evidence>
<comment type="similarity">
    <text evidence="2">Belongs to the UPF0073 (Hly-III) family.</text>
</comment>
<name>A0A0J6CVD5_9BACL</name>
<feature type="binding site" evidence="6">
    <location>
        <position position="69"/>
    </location>
    <ligand>
        <name>Zn(2+)</name>
        <dbReference type="ChEBI" id="CHEBI:29105"/>
    </ligand>
</feature>
<feature type="transmembrane region" description="Helical" evidence="7">
    <location>
        <begin position="196"/>
        <end position="214"/>
    </location>
</feature>
<dbReference type="GO" id="GO:0012505">
    <property type="term" value="C:endomembrane system"/>
    <property type="evidence" value="ECO:0007669"/>
    <property type="project" value="UniProtKB-SubCell"/>
</dbReference>
<protein>
    <submittedName>
        <fullName evidence="8">Hemolysin D</fullName>
    </submittedName>
</protein>
<dbReference type="PANTHER" id="PTHR20855">
    <property type="entry name" value="ADIPOR/PROGESTIN RECEPTOR-RELATED"/>
    <property type="match status" value="1"/>
</dbReference>
<organism evidence="8 9">
    <name type="scientific">Guptibacillus hwajinpoensis</name>
    <dbReference type="NCBI Taxonomy" id="208199"/>
    <lineage>
        <taxon>Bacteria</taxon>
        <taxon>Bacillati</taxon>
        <taxon>Bacillota</taxon>
        <taxon>Bacilli</taxon>
        <taxon>Bacillales</taxon>
        <taxon>Guptibacillaceae</taxon>
        <taxon>Guptibacillus</taxon>
    </lineage>
</organism>
<keyword evidence="6" id="KW-0862">Zinc</keyword>
<dbReference type="InterPro" id="IPR004254">
    <property type="entry name" value="AdipoR/HlyIII-related"/>
</dbReference>
<keyword evidence="5 7" id="KW-0472">Membrane</keyword>
<feature type="transmembrane region" description="Helical" evidence="7">
    <location>
        <begin position="134"/>
        <end position="153"/>
    </location>
</feature>
<dbReference type="Proteomes" id="UP000035996">
    <property type="component" value="Unassembled WGS sequence"/>
</dbReference>
<evidence type="ECO:0000256" key="4">
    <source>
        <dbReference type="ARBA" id="ARBA00022989"/>
    </source>
</evidence>
<evidence type="ECO:0000256" key="6">
    <source>
        <dbReference type="PIRSR" id="PIRSR604254-1"/>
    </source>
</evidence>
<evidence type="ECO:0000256" key="2">
    <source>
        <dbReference type="ARBA" id="ARBA00008488"/>
    </source>
</evidence>
<feature type="transmembrane region" description="Helical" evidence="7">
    <location>
        <begin position="21"/>
        <end position="39"/>
    </location>
</feature>
<reference evidence="8" key="1">
    <citation type="submission" date="2015-06" db="EMBL/GenBank/DDBJ databases">
        <authorList>
            <person name="Liu B."/>
            <person name="Wang J."/>
            <person name="Zhu Y."/>
            <person name="Liu G."/>
            <person name="Chen Q."/>
            <person name="Zheng C."/>
            <person name="Che J."/>
            <person name="Ge C."/>
            <person name="Shi H."/>
            <person name="Pan Z."/>
            <person name="Liu X."/>
        </authorList>
    </citation>
    <scope>NUCLEOTIDE SEQUENCE [LARGE SCALE GENOMIC DNA]</scope>
    <source>
        <strain evidence="8">DSM 16346</strain>
    </source>
</reference>
<dbReference type="GO" id="GO:0016020">
    <property type="term" value="C:membrane"/>
    <property type="evidence" value="ECO:0007669"/>
    <property type="project" value="InterPro"/>
</dbReference>
<dbReference type="PATRIC" id="fig|157733.3.peg.988"/>
<gene>
    <name evidence="8" type="ORF">AB986_14600</name>
</gene>
<dbReference type="STRING" id="157733.AB986_14600"/>
<accession>A0A0J6CVD5</accession>
<dbReference type="EMBL" id="LELK01000004">
    <property type="protein sequence ID" value="KMM37110.1"/>
    <property type="molecule type" value="Genomic_DNA"/>
</dbReference>
<evidence type="ECO:0000256" key="3">
    <source>
        <dbReference type="ARBA" id="ARBA00022692"/>
    </source>
</evidence>
<dbReference type="PANTHER" id="PTHR20855:SF129">
    <property type="entry name" value="HEMOLYSIN-3 HOMOLOG"/>
    <property type="match status" value="1"/>
</dbReference>
<proteinExistence type="inferred from homology"/>
<keyword evidence="9" id="KW-1185">Reference proteome</keyword>
<sequence>MRNMTTHTFTVEEERANYITHGIGALISVAALVILIVFASRYGNAWHIVSFTLFGATMLLLYTSSTLVHSFPEGKAKDLFEILDHSAIYFFIAGTYTPFLFIVIEGPLGWTLFGIVWGLAIAGTFFKAFFVKKFLFISTILYVLMGWLIVLAWNPLTQNLHPNGMMLLIVGGLLYTIGAIFYVWRAFKFHHAVWHLFVVAGTLAHFFCVLFYVLPL</sequence>
<comment type="subcellular location">
    <subcellularLocation>
        <location evidence="1">Endomembrane system</location>
        <topology evidence="1">Multi-pass membrane protein</topology>
    </subcellularLocation>
</comment>
<evidence type="ECO:0000313" key="8">
    <source>
        <dbReference type="EMBL" id="KMM37110.1"/>
    </source>
</evidence>
<dbReference type="AlphaFoldDB" id="A0A0J6CVD5"/>
<feature type="binding site" evidence="6">
    <location>
        <position position="195"/>
    </location>
    <ligand>
        <name>Zn(2+)</name>
        <dbReference type="ChEBI" id="CHEBI:29105"/>
    </ligand>
</feature>
<feature type="transmembrane region" description="Helical" evidence="7">
    <location>
        <begin position="45"/>
        <end position="65"/>
    </location>
</feature>
<feature type="binding site" evidence="6">
    <location>
        <position position="191"/>
    </location>
    <ligand>
        <name>Zn(2+)</name>
        <dbReference type="ChEBI" id="CHEBI:29105"/>
    </ligand>
</feature>
<keyword evidence="6" id="KW-0479">Metal-binding</keyword>
<keyword evidence="3 7" id="KW-0812">Transmembrane</keyword>
<feature type="transmembrane region" description="Helical" evidence="7">
    <location>
        <begin position="110"/>
        <end position="129"/>
    </location>
</feature>
<dbReference type="GO" id="GO:0140911">
    <property type="term" value="F:pore-forming activity"/>
    <property type="evidence" value="ECO:0007669"/>
    <property type="project" value="InterPro"/>
</dbReference>
<feature type="transmembrane region" description="Helical" evidence="7">
    <location>
        <begin position="86"/>
        <end position="104"/>
    </location>
</feature>
<dbReference type="NCBIfam" id="TIGR01065">
    <property type="entry name" value="hlyIII"/>
    <property type="match status" value="1"/>
</dbReference>
<comment type="caution">
    <text evidence="8">The sequence shown here is derived from an EMBL/GenBank/DDBJ whole genome shotgun (WGS) entry which is preliminary data.</text>
</comment>
<evidence type="ECO:0000256" key="5">
    <source>
        <dbReference type="ARBA" id="ARBA00023136"/>
    </source>
</evidence>
<feature type="transmembrane region" description="Helical" evidence="7">
    <location>
        <begin position="165"/>
        <end position="184"/>
    </location>
</feature>
<keyword evidence="4 7" id="KW-1133">Transmembrane helix</keyword>
<evidence type="ECO:0000313" key="9">
    <source>
        <dbReference type="Proteomes" id="UP000035996"/>
    </source>
</evidence>
<dbReference type="Pfam" id="PF03006">
    <property type="entry name" value="HlyIII"/>
    <property type="match status" value="1"/>
</dbReference>
<dbReference type="OrthoDB" id="9813689at2"/>
<dbReference type="InterPro" id="IPR005744">
    <property type="entry name" value="Hy-lIII"/>
</dbReference>
<evidence type="ECO:0000256" key="1">
    <source>
        <dbReference type="ARBA" id="ARBA00004127"/>
    </source>
</evidence>
<dbReference type="GO" id="GO:0046872">
    <property type="term" value="F:metal ion binding"/>
    <property type="evidence" value="ECO:0007669"/>
    <property type="project" value="UniProtKB-KW"/>
</dbReference>